<dbReference type="Proteomes" id="UP000294593">
    <property type="component" value="Unassembled WGS sequence"/>
</dbReference>
<keyword evidence="1" id="KW-0732">Signal</keyword>
<protein>
    <submittedName>
        <fullName evidence="2">Uncharacterized protein</fullName>
    </submittedName>
</protein>
<proteinExistence type="predicted"/>
<dbReference type="EMBL" id="SNXW01000001">
    <property type="protein sequence ID" value="TDP88495.1"/>
    <property type="molecule type" value="Genomic_DNA"/>
</dbReference>
<feature type="signal peptide" evidence="1">
    <location>
        <begin position="1"/>
        <end position="28"/>
    </location>
</feature>
<evidence type="ECO:0000313" key="3">
    <source>
        <dbReference type="Proteomes" id="UP000294593"/>
    </source>
</evidence>
<accession>A0A4R6RQG1</accession>
<name>A0A4R6RQG1_9BURK</name>
<organism evidence="2 3">
    <name type="scientific">Aquabacterium commune</name>
    <dbReference type="NCBI Taxonomy" id="70586"/>
    <lineage>
        <taxon>Bacteria</taxon>
        <taxon>Pseudomonadati</taxon>
        <taxon>Pseudomonadota</taxon>
        <taxon>Betaproteobacteria</taxon>
        <taxon>Burkholderiales</taxon>
        <taxon>Aquabacterium</taxon>
    </lineage>
</organism>
<sequence>MRKKLLQHTLLVAVAVWAMHLAHGPSSADTAFTAGPFAAQTMAMR</sequence>
<dbReference type="AlphaFoldDB" id="A0A4R6RQG1"/>
<keyword evidence="3" id="KW-1185">Reference proteome</keyword>
<feature type="chain" id="PRO_5020745221" evidence="1">
    <location>
        <begin position="29"/>
        <end position="45"/>
    </location>
</feature>
<evidence type="ECO:0000256" key="1">
    <source>
        <dbReference type="SAM" id="SignalP"/>
    </source>
</evidence>
<reference evidence="2 3" key="1">
    <citation type="submission" date="2019-03" db="EMBL/GenBank/DDBJ databases">
        <title>Genomic Encyclopedia of Type Strains, Phase IV (KMG-IV): sequencing the most valuable type-strain genomes for metagenomic binning, comparative biology and taxonomic classification.</title>
        <authorList>
            <person name="Goeker M."/>
        </authorList>
    </citation>
    <scope>NUCLEOTIDE SEQUENCE [LARGE SCALE GENOMIC DNA]</scope>
    <source>
        <strain evidence="2 3">DSM 11901</strain>
    </source>
</reference>
<evidence type="ECO:0000313" key="2">
    <source>
        <dbReference type="EMBL" id="TDP88495.1"/>
    </source>
</evidence>
<comment type="caution">
    <text evidence="2">The sequence shown here is derived from an EMBL/GenBank/DDBJ whole genome shotgun (WGS) entry which is preliminary data.</text>
</comment>
<gene>
    <name evidence="2" type="ORF">EV672_101647</name>
</gene>
<dbReference type="RefSeq" id="WP_166643424.1">
    <property type="nucleotide sequence ID" value="NZ_SNXW01000001.1"/>
</dbReference>